<proteinExistence type="predicted"/>
<gene>
    <name evidence="2" type="ORF">EK398_08570</name>
</gene>
<dbReference type="InterPro" id="IPR005019">
    <property type="entry name" value="Adenine_glyco"/>
</dbReference>
<reference evidence="2 3" key="1">
    <citation type="submission" date="2018-12" db="EMBL/GenBank/DDBJ databases">
        <title>A novel vanA-carrying plasmid in a clinical isolate of Enterococcus avium.</title>
        <authorList>
            <person name="Bernasconi O.J."/>
            <person name="Luzzaro F."/>
            <person name="Endimiani A."/>
        </authorList>
    </citation>
    <scope>NUCLEOTIDE SEQUENCE [LARGE SCALE GENOMIC DNA]</scope>
    <source>
        <strain evidence="2 3">LC0559/18</strain>
    </source>
</reference>
<dbReference type="SUPFAM" id="SSF48150">
    <property type="entry name" value="DNA-glycosylase"/>
    <property type="match status" value="1"/>
</dbReference>
<dbReference type="EMBL" id="RYZS01000001">
    <property type="protein sequence ID" value="RVU94901.1"/>
    <property type="molecule type" value="Genomic_DNA"/>
</dbReference>
<dbReference type="Gene3D" id="1.10.340.30">
    <property type="entry name" value="Hypothetical protein, domain 2"/>
    <property type="match status" value="1"/>
</dbReference>
<evidence type="ECO:0000256" key="1">
    <source>
        <dbReference type="PIRSR" id="PIRSR605019-1"/>
    </source>
</evidence>
<dbReference type="RefSeq" id="WP_127978827.1">
    <property type="nucleotide sequence ID" value="NZ_RYZS01000001.1"/>
</dbReference>
<feature type="binding site" evidence="1">
    <location>
        <position position="17"/>
    </location>
    <ligand>
        <name>Zn(2+)</name>
        <dbReference type="ChEBI" id="CHEBI:29105"/>
    </ligand>
</feature>
<evidence type="ECO:0000313" key="2">
    <source>
        <dbReference type="EMBL" id="RVU94901.1"/>
    </source>
</evidence>
<dbReference type="AlphaFoldDB" id="A0A437UMU0"/>
<feature type="binding site" evidence="1">
    <location>
        <position position="179"/>
    </location>
    <ligand>
        <name>Zn(2+)</name>
        <dbReference type="ChEBI" id="CHEBI:29105"/>
    </ligand>
</feature>
<keyword evidence="1" id="KW-0479">Metal-binding</keyword>
<keyword evidence="1" id="KW-0862">Zinc</keyword>
<comment type="caution">
    <text evidence="2">The sequence shown here is derived from an EMBL/GenBank/DDBJ whole genome shotgun (WGS) entry which is preliminary data.</text>
</comment>
<dbReference type="PANTHER" id="PTHR30037:SF4">
    <property type="entry name" value="DNA-3-METHYLADENINE GLYCOSYLASE I"/>
    <property type="match status" value="1"/>
</dbReference>
<feature type="binding site" evidence="1">
    <location>
        <position position="4"/>
    </location>
    <ligand>
        <name>Zn(2+)</name>
        <dbReference type="ChEBI" id="CHEBI:29105"/>
    </ligand>
</feature>
<accession>A0A437UMU0</accession>
<sequence>MYRCQWSGNNENMQVYHDTVWGTPEYDDQRLFRKLVLDMNQAGLSWQTILNKMDNFDNAYKQFEIKKVAEFDEAKIESLMQDAGIIRNRRKIEAAINNAQKILAMQAEGVSFSDYLWGFTDHQVVDNKIKNASEVPAKTELSDRIAKDLKKRGFKFVGSTTIYAFLQAVGIVNDHETACFRYEELNTGMKQND</sequence>
<dbReference type="Pfam" id="PF03352">
    <property type="entry name" value="Adenine_glyco"/>
    <property type="match status" value="1"/>
</dbReference>
<dbReference type="GO" id="GO:0006284">
    <property type="term" value="P:base-excision repair"/>
    <property type="evidence" value="ECO:0007669"/>
    <property type="project" value="InterPro"/>
</dbReference>
<dbReference type="GO" id="GO:0046872">
    <property type="term" value="F:metal ion binding"/>
    <property type="evidence" value="ECO:0007669"/>
    <property type="project" value="UniProtKB-KW"/>
</dbReference>
<dbReference type="InterPro" id="IPR052891">
    <property type="entry name" value="DNA-3mA_glycosylase"/>
</dbReference>
<name>A0A437UMU0_ENTAV</name>
<evidence type="ECO:0000313" key="3">
    <source>
        <dbReference type="Proteomes" id="UP000288388"/>
    </source>
</evidence>
<dbReference type="PANTHER" id="PTHR30037">
    <property type="entry name" value="DNA-3-METHYLADENINE GLYCOSYLASE 1"/>
    <property type="match status" value="1"/>
</dbReference>
<organism evidence="2 3">
    <name type="scientific">Enterococcus avium</name>
    <name type="common">Streptococcus avium</name>
    <dbReference type="NCBI Taxonomy" id="33945"/>
    <lineage>
        <taxon>Bacteria</taxon>
        <taxon>Bacillati</taxon>
        <taxon>Bacillota</taxon>
        <taxon>Bacilli</taxon>
        <taxon>Lactobacillales</taxon>
        <taxon>Enterococcaceae</taxon>
        <taxon>Enterococcus</taxon>
    </lineage>
</organism>
<dbReference type="GO" id="GO:0008725">
    <property type="term" value="F:DNA-3-methyladenine glycosylase activity"/>
    <property type="evidence" value="ECO:0007669"/>
    <property type="project" value="InterPro"/>
</dbReference>
<feature type="binding site" evidence="1">
    <location>
        <position position="175"/>
    </location>
    <ligand>
        <name>Zn(2+)</name>
        <dbReference type="ChEBI" id="CHEBI:29105"/>
    </ligand>
</feature>
<dbReference type="InterPro" id="IPR011257">
    <property type="entry name" value="DNA_glycosylase"/>
</dbReference>
<dbReference type="Proteomes" id="UP000288388">
    <property type="component" value="Unassembled WGS sequence"/>
</dbReference>
<protein>
    <submittedName>
        <fullName evidence="2">DNA-3-methyladenine glycosylase I</fullName>
    </submittedName>
</protein>